<evidence type="ECO:0000256" key="1">
    <source>
        <dbReference type="SAM" id="Phobius"/>
    </source>
</evidence>
<evidence type="ECO:0000313" key="3">
    <source>
        <dbReference type="EMBL" id="THG35599.1"/>
    </source>
</evidence>
<feature type="transmembrane region" description="Helical" evidence="1">
    <location>
        <begin position="196"/>
        <end position="215"/>
    </location>
</feature>
<reference evidence="3 4" key="1">
    <citation type="submission" date="2019-04" db="EMBL/GenBank/DDBJ databases">
        <authorList>
            <person name="Jiang L."/>
        </authorList>
    </citation>
    <scope>NUCLEOTIDE SEQUENCE [LARGE SCALE GENOMIC DNA]</scope>
    <source>
        <strain evidence="3 4">YIM 131861</strain>
    </source>
</reference>
<evidence type="ECO:0000313" key="4">
    <source>
        <dbReference type="Proteomes" id="UP000307380"/>
    </source>
</evidence>
<keyword evidence="1" id="KW-0812">Transmembrane</keyword>
<name>A0A4S4FX53_9MICO</name>
<keyword evidence="1" id="KW-1133">Transmembrane helix</keyword>
<dbReference type="InterPro" id="IPR018929">
    <property type="entry name" value="DUF2510"/>
</dbReference>
<keyword evidence="1" id="KW-0472">Membrane</keyword>
<dbReference type="Proteomes" id="UP000307380">
    <property type="component" value="Unassembled WGS sequence"/>
</dbReference>
<organism evidence="3 4">
    <name type="scientific">Orlajensenia flava</name>
    <dbReference type="NCBI Taxonomy" id="2565934"/>
    <lineage>
        <taxon>Bacteria</taxon>
        <taxon>Bacillati</taxon>
        <taxon>Actinomycetota</taxon>
        <taxon>Actinomycetes</taxon>
        <taxon>Micrococcales</taxon>
        <taxon>Microbacteriaceae</taxon>
        <taxon>Orlajensenia</taxon>
    </lineage>
</organism>
<evidence type="ECO:0000259" key="2">
    <source>
        <dbReference type="Pfam" id="PF10708"/>
    </source>
</evidence>
<feature type="transmembrane region" description="Helical" evidence="1">
    <location>
        <begin position="83"/>
        <end position="101"/>
    </location>
</feature>
<dbReference type="Pfam" id="PF10708">
    <property type="entry name" value="DUF2510"/>
    <property type="match status" value="1"/>
</dbReference>
<sequence length="227" mass="25103">MRARCVTRRYRTAPDSTPMLGNGNDDVERWEQFMATAPGWYPEPDGSGGSRWWDGSAWTEHVHVGSEASGVPAVKPTLVYTPWIWIMVVLPSIAGLPQYFIDFSRDMPTYSQLRQGSSQSAMLALYSDPAYVASLAAGWVVYGLLVLFAFFDRRALIAGGHQRTFHWAWTFLNALVYVIGRSVVVRRQTGRGFAPMWVAIALTVVALIGGVLHAVSLMSTMISNMPG</sequence>
<dbReference type="OrthoDB" id="5244233at2"/>
<proteinExistence type="predicted"/>
<protein>
    <submittedName>
        <fullName evidence="3">DUF2510 domain-containing protein</fullName>
    </submittedName>
</protein>
<keyword evidence="4" id="KW-1185">Reference proteome</keyword>
<feature type="domain" description="DUF2510" evidence="2">
    <location>
        <begin position="38"/>
        <end position="63"/>
    </location>
</feature>
<dbReference type="EMBL" id="SSSN01000003">
    <property type="protein sequence ID" value="THG35599.1"/>
    <property type="molecule type" value="Genomic_DNA"/>
</dbReference>
<dbReference type="AlphaFoldDB" id="A0A4S4FX53"/>
<comment type="caution">
    <text evidence="3">The sequence shown here is derived from an EMBL/GenBank/DDBJ whole genome shotgun (WGS) entry which is preliminary data.</text>
</comment>
<accession>A0A4S4FX53</accession>
<gene>
    <name evidence="3" type="ORF">E6C70_06060</name>
</gene>
<feature type="transmembrane region" description="Helical" evidence="1">
    <location>
        <begin position="130"/>
        <end position="152"/>
    </location>
</feature>
<feature type="transmembrane region" description="Helical" evidence="1">
    <location>
        <begin position="164"/>
        <end position="184"/>
    </location>
</feature>